<dbReference type="InterPro" id="IPR001498">
    <property type="entry name" value="Impact_N"/>
</dbReference>
<dbReference type="PANTHER" id="PTHR16301:SF25">
    <property type="entry name" value="PROTEIN IMPACT"/>
    <property type="match status" value="1"/>
</dbReference>
<organism evidence="4 5">
    <name type="scientific">Aplosporella prunicola CBS 121167</name>
    <dbReference type="NCBI Taxonomy" id="1176127"/>
    <lineage>
        <taxon>Eukaryota</taxon>
        <taxon>Fungi</taxon>
        <taxon>Dikarya</taxon>
        <taxon>Ascomycota</taxon>
        <taxon>Pezizomycotina</taxon>
        <taxon>Dothideomycetes</taxon>
        <taxon>Dothideomycetes incertae sedis</taxon>
        <taxon>Botryosphaeriales</taxon>
        <taxon>Aplosporellaceae</taxon>
        <taxon>Aplosporella</taxon>
    </lineage>
</organism>
<dbReference type="Pfam" id="PF01205">
    <property type="entry name" value="Impact_N"/>
    <property type="match status" value="1"/>
</dbReference>
<dbReference type="GO" id="GO:0006446">
    <property type="term" value="P:regulation of translational initiation"/>
    <property type="evidence" value="ECO:0007669"/>
    <property type="project" value="TreeGrafter"/>
</dbReference>
<comment type="similarity">
    <text evidence="1">Belongs to the IMPACT family.</text>
</comment>
<dbReference type="SUPFAM" id="SSF54211">
    <property type="entry name" value="Ribosomal protein S5 domain 2-like"/>
    <property type="match status" value="1"/>
</dbReference>
<gene>
    <name evidence="4" type="ORF">K452DRAFT_348936</name>
</gene>
<dbReference type="EMBL" id="ML995477">
    <property type="protein sequence ID" value="KAF2145328.1"/>
    <property type="molecule type" value="Genomic_DNA"/>
</dbReference>
<dbReference type="OrthoDB" id="69641at2759"/>
<dbReference type="Proteomes" id="UP000799438">
    <property type="component" value="Unassembled WGS sequence"/>
</dbReference>
<feature type="region of interest" description="Disordered" evidence="2">
    <location>
        <begin position="187"/>
        <end position="214"/>
    </location>
</feature>
<proteinExistence type="inferred from homology"/>
<dbReference type="GO" id="GO:0005737">
    <property type="term" value="C:cytoplasm"/>
    <property type="evidence" value="ECO:0007669"/>
    <property type="project" value="TreeGrafter"/>
</dbReference>
<feature type="region of interest" description="Disordered" evidence="2">
    <location>
        <begin position="245"/>
        <end position="282"/>
    </location>
</feature>
<dbReference type="InterPro" id="IPR023582">
    <property type="entry name" value="Impact"/>
</dbReference>
<dbReference type="RefSeq" id="XP_033401040.1">
    <property type="nucleotide sequence ID" value="XM_033545569.1"/>
</dbReference>
<sequence>MSLKRPRSPSPIDDQPIFRSAPVEDRASIFTATYSPTLSARALQTQPDFKSASHRIAAWRKPTAQRSLVNTAVRIYETGSDDDGEKYAGKRLEKVLEGMEAEGAVVVARWYGGVMLGPVRFSHIENCARQAIRLWRAKAAEAEKAEKAEATKRQKVEDERSKEALVRTLAERDQSINVLRGLLADKKGTAQQADAPTDTKPPAPAPKKQTNYGAMPVEALRRLERARDATISFILNEIDKAEEGQKRTNAADGLGDSNLPSQGADERTQTCATKQEDAQQQQPQELTCLFGLFGQGL</sequence>
<keyword evidence="5" id="KW-1185">Reference proteome</keyword>
<dbReference type="AlphaFoldDB" id="A0A6A6BNT0"/>
<evidence type="ECO:0000313" key="4">
    <source>
        <dbReference type="EMBL" id="KAF2145328.1"/>
    </source>
</evidence>
<dbReference type="GO" id="GO:0140469">
    <property type="term" value="P:GCN2-mediated signaling"/>
    <property type="evidence" value="ECO:0007669"/>
    <property type="project" value="TreeGrafter"/>
</dbReference>
<evidence type="ECO:0000259" key="3">
    <source>
        <dbReference type="Pfam" id="PF01205"/>
    </source>
</evidence>
<dbReference type="PANTHER" id="PTHR16301">
    <property type="entry name" value="IMPACT-RELATED"/>
    <property type="match status" value="1"/>
</dbReference>
<evidence type="ECO:0000256" key="2">
    <source>
        <dbReference type="SAM" id="MobiDB-lite"/>
    </source>
</evidence>
<evidence type="ECO:0000256" key="1">
    <source>
        <dbReference type="ARBA" id="ARBA00007665"/>
    </source>
</evidence>
<dbReference type="InterPro" id="IPR020568">
    <property type="entry name" value="Ribosomal_Su5_D2-typ_SF"/>
</dbReference>
<accession>A0A6A6BNT0</accession>
<name>A0A6A6BNT0_9PEZI</name>
<evidence type="ECO:0000313" key="5">
    <source>
        <dbReference type="Proteomes" id="UP000799438"/>
    </source>
</evidence>
<feature type="domain" description="Impact N-terminal" evidence="3">
    <location>
        <begin position="42"/>
        <end position="132"/>
    </location>
</feature>
<dbReference type="GeneID" id="54303077"/>
<dbReference type="Gene3D" id="3.30.230.30">
    <property type="entry name" value="Impact, N-terminal domain"/>
    <property type="match status" value="1"/>
</dbReference>
<dbReference type="InterPro" id="IPR036956">
    <property type="entry name" value="Impact_N_sf"/>
</dbReference>
<protein>
    <recommendedName>
        <fullName evidence="3">Impact N-terminal domain-containing protein</fullName>
    </recommendedName>
</protein>
<reference evidence="4" key="1">
    <citation type="journal article" date="2020" name="Stud. Mycol.">
        <title>101 Dothideomycetes genomes: a test case for predicting lifestyles and emergence of pathogens.</title>
        <authorList>
            <person name="Haridas S."/>
            <person name="Albert R."/>
            <person name="Binder M."/>
            <person name="Bloem J."/>
            <person name="Labutti K."/>
            <person name="Salamov A."/>
            <person name="Andreopoulos B."/>
            <person name="Baker S."/>
            <person name="Barry K."/>
            <person name="Bills G."/>
            <person name="Bluhm B."/>
            <person name="Cannon C."/>
            <person name="Castanera R."/>
            <person name="Culley D."/>
            <person name="Daum C."/>
            <person name="Ezra D."/>
            <person name="Gonzalez J."/>
            <person name="Henrissat B."/>
            <person name="Kuo A."/>
            <person name="Liang C."/>
            <person name="Lipzen A."/>
            <person name="Lutzoni F."/>
            <person name="Magnuson J."/>
            <person name="Mondo S."/>
            <person name="Nolan M."/>
            <person name="Ohm R."/>
            <person name="Pangilinan J."/>
            <person name="Park H.-J."/>
            <person name="Ramirez L."/>
            <person name="Alfaro M."/>
            <person name="Sun H."/>
            <person name="Tritt A."/>
            <person name="Yoshinaga Y."/>
            <person name="Zwiers L.-H."/>
            <person name="Turgeon B."/>
            <person name="Goodwin S."/>
            <person name="Spatafora J."/>
            <person name="Crous P."/>
            <person name="Grigoriev I."/>
        </authorList>
    </citation>
    <scope>NUCLEOTIDE SEQUENCE</scope>
    <source>
        <strain evidence="4">CBS 121167</strain>
    </source>
</reference>